<dbReference type="EMBL" id="CM017324">
    <property type="protein sequence ID" value="KAE8037899.1"/>
    <property type="molecule type" value="Genomic_DNA"/>
</dbReference>
<feature type="region of interest" description="Disordered" evidence="1">
    <location>
        <begin position="540"/>
        <end position="567"/>
    </location>
</feature>
<dbReference type="OrthoDB" id="273070at2759"/>
<gene>
    <name evidence="3" type="ORF">FH972_010452</name>
</gene>
<dbReference type="PANTHER" id="PTHR13309">
    <property type="entry name" value="NUCLEAR FRAGILE X MENTAL RETARDATION PROTEIN INTERACTING PROTEIN 1"/>
    <property type="match status" value="1"/>
</dbReference>
<dbReference type="Proteomes" id="UP000327013">
    <property type="component" value="Chromosome 4"/>
</dbReference>
<sequence length="599" mass="66683">MSNAQSQLLFSNPNAHLNPNVRPSMTQPGFVNGPSHLLSLQNTHMGMSRMGSQPGQSPLGLGPHNSVSNMNTVAGFPGNGQFCNLAQNGNQVNVSQPPFVHNFPNLTQQLNQNMVLPNGQYGFPNMFQNMNQLVPMQMPISSQAGPYGIPPYLMGGLNQPPQATVPQNPTFLANLPFGLVHCNQVGQQGKQNQQNLAPPTADANALKPSTVAAPQLQGNSSAPLNHCPAQPQQFKDLQISAFTRSQGNPFKSGGINAASSNWKNSPSKNFTRNPKRGVPQGGSQKSQFHHMKNEKRKFGFPNEQKRKGFTNEKTGKFGLANSTNQAKERKRRSLSLNYTEQEIQQWREARRKNYPSNANINKKLADSERSDKEAKLRKAQLKEILAKQAELGVEVAEVPSYYLSDSEKQGHGREENRRPLTKKERFQNKFNKRGRNDKKDRFAKKQRLADKDSSNATSFNERKPTLLQKLLSADIGRDKSRLLQVFRFMVMNSFFKDFPDKPLQFPLVIVKEGGCQDDVVKEKPSPVGKDSAGSILTTHAKRFNDDNGGEQENDNGDAADDNDENDALVKEVSYFVRRERSSICEGTERPEEEEGEIID</sequence>
<reference evidence="3 4" key="1">
    <citation type="submission" date="2019-06" db="EMBL/GenBank/DDBJ databases">
        <title>A chromosomal-level reference genome of Carpinus fangiana (Coryloideae, Betulaceae).</title>
        <authorList>
            <person name="Yang X."/>
            <person name="Wang Z."/>
            <person name="Zhang L."/>
            <person name="Hao G."/>
            <person name="Liu J."/>
            <person name="Yang Y."/>
        </authorList>
    </citation>
    <scope>NUCLEOTIDE SEQUENCE [LARGE SCALE GENOMIC DNA]</scope>
    <source>
        <strain evidence="3">Cfa_2016G</strain>
        <tissue evidence="3">Leaf</tissue>
    </source>
</reference>
<feature type="compositionally biased region" description="Basic residues" evidence="1">
    <location>
        <begin position="430"/>
        <end position="446"/>
    </location>
</feature>
<dbReference type="PANTHER" id="PTHR13309:SF0">
    <property type="entry name" value="FMR1-INTERACTING PROTEIN NUFIP1"/>
    <property type="match status" value="1"/>
</dbReference>
<evidence type="ECO:0000256" key="1">
    <source>
        <dbReference type="SAM" id="MobiDB-lite"/>
    </source>
</evidence>
<evidence type="ECO:0000313" key="3">
    <source>
        <dbReference type="EMBL" id="KAE8037899.1"/>
    </source>
</evidence>
<feature type="compositionally biased region" description="Basic and acidic residues" evidence="1">
    <location>
        <begin position="303"/>
        <end position="315"/>
    </location>
</feature>
<evidence type="ECO:0000259" key="2">
    <source>
        <dbReference type="Pfam" id="PF10453"/>
    </source>
</evidence>
<dbReference type="AlphaFoldDB" id="A0A660KUF1"/>
<feature type="compositionally biased region" description="Basic and acidic residues" evidence="1">
    <location>
        <begin position="405"/>
        <end position="427"/>
    </location>
</feature>
<keyword evidence="4" id="KW-1185">Reference proteome</keyword>
<proteinExistence type="predicted"/>
<feature type="compositionally biased region" description="Polar residues" evidence="1">
    <location>
        <begin position="1"/>
        <end position="29"/>
    </location>
</feature>
<accession>A0A660KUF1</accession>
<feature type="region of interest" description="Disordered" evidence="1">
    <location>
        <begin position="1"/>
        <end position="38"/>
    </location>
</feature>
<feature type="compositionally biased region" description="Polar residues" evidence="1">
    <location>
        <begin position="257"/>
        <end position="272"/>
    </location>
</feature>
<feature type="region of interest" description="Disordered" evidence="1">
    <location>
        <begin position="404"/>
        <end position="460"/>
    </location>
</feature>
<dbReference type="Pfam" id="PF10453">
    <property type="entry name" value="NUFIP1"/>
    <property type="match status" value="1"/>
</dbReference>
<protein>
    <recommendedName>
        <fullName evidence="2">FMR1-interacting protein 1 conserved domain-containing protein</fullName>
    </recommendedName>
</protein>
<feature type="compositionally biased region" description="Acidic residues" evidence="1">
    <location>
        <begin position="547"/>
        <end position="566"/>
    </location>
</feature>
<feature type="region of interest" description="Disordered" evidence="1">
    <location>
        <begin position="244"/>
        <end position="336"/>
    </location>
</feature>
<dbReference type="GO" id="GO:0005634">
    <property type="term" value="C:nucleus"/>
    <property type="evidence" value="ECO:0007669"/>
    <property type="project" value="TreeGrafter"/>
</dbReference>
<dbReference type="GO" id="GO:0000492">
    <property type="term" value="P:box C/D snoRNP assembly"/>
    <property type="evidence" value="ECO:0007669"/>
    <property type="project" value="TreeGrafter"/>
</dbReference>
<dbReference type="GO" id="GO:0003723">
    <property type="term" value="F:RNA binding"/>
    <property type="evidence" value="ECO:0007669"/>
    <property type="project" value="InterPro"/>
</dbReference>
<organism evidence="3 4">
    <name type="scientific">Carpinus fangiana</name>
    <dbReference type="NCBI Taxonomy" id="176857"/>
    <lineage>
        <taxon>Eukaryota</taxon>
        <taxon>Viridiplantae</taxon>
        <taxon>Streptophyta</taxon>
        <taxon>Embryophyta</taxon>
        <taxon>Tracheophyta</taxon>
        <taxon>Spermatophyta</taxon>
        <taxon>Magnoliopsida</taxon>
        <taxon>eudicotyledons</taxon>
        <taxon>Gunneridae</taxon>
        <taxon>Pentapetalae</taxon>
        <taxon>rosids</taxon>
        <taxon>fabids</taxon>
        <taxon>Fagales</taxon>
        <taxon>Betulaceae</taxon>
        <taxon>Carpinus</taxon>
    </lineage>
</organism>
<dbReference type="InterPro" id="IPR019496">
    <property type="entry name" value="NUFIP1_cons_dom"/>
</dbReference>
<evidence type="ECO:0000313" key="4">
    <source>
        <dbReference type="Proteomes" id="UP000327013"/>
    </source>
</evidence>
<feature type="domain" description="FMR1-interacting protein 1 conserved" evidence="2">
    <location>
        <begin position="326"/>
        <end position="372"/>
    </location>
</feature>
<dbReference type="InterPro" id="IPR039136">
    <property type="entry name" value="NUFIP1-like"/>
</dbReference>
<name>A0A660KUF1_9ROSI</name>